<dbReference type="Pfam" id="PF01565">
    <property type="entry name" value="FAD_binding_4"/>
    <property type="match status" value="1"/>
</dbReference>
<dbReference type="InterPro" id="IPR006094">
    <property type="entry name" value="Oxid_FAD_bind_N"/>
</dbReference>
<organism evidence="7 8">
    <name type="scientific">Zasmidium cellare</name>
    <name type="common">Wine cellar mold</name>
    <name type="synonym">Racodium cellare</name>
    <dbReference type="NCBI Taxonomy" id="395010"/>
    <lineage>
        <taxon>Eukaryota</taxon>
        <taxon>Fungi</taxon>
        <taxon>Dikarya</taxon>
        <taxon>Ascomycota</taxon>
        <taxon>Pezizomycotina</taxon>
        <taxon>Dothideomycetes</taxon>
        <taxon>Dothideomycetidae</taxon>
        <taxon>Mycosphaerellales</taxon>
        <taxon>Mycosphaerellaceae</taxon>
        <taxon>Zasmidium</taxon>
    </lineage>
</organism>
<dbReference type="InterPro" id="IPR016166">
    <property type="entry name" value="FAD-bd_PCMH"/>
</dbReference>
<dbReference type="InterPro" id="IPR036318">
    <property type="entry name" value="FAD-bd_PCMH-like_sf"/>
</dbReference>
<dbReference type="Gene3D" id="3.30.43.10">
    <property type="entry name" value="Uridine Diphospho-n-acetylenolpyruvylglucosamine Reductase, domain 2"/>
    <property type="match status" value="1"/>
</dbReference>
<protein>
    <recommendedName>
        <fullName evidence="6">FAD-binding PCMH-type domain-containing protein</fullName>
    </recommendedName>
</protein>
<reference evidence="7 8" key="1">
    <citation type="journal article" date="2023" name="G3 (Bethesda)">
        <title>A chromosome-level genome assembly of Zasmidium syzygii isolated from banana leaves.</title>
        <authorList>
            <person name="van Westerhoven A.C."/>
            <person name="Mehrabi R."/>
            <person name="Talebi R."/>
            <person name="Steentjes M.B.F."/>
            <person name="Corcolon B."/>
            <person name="Chong P.A."/>
            <person name="Kema G.H.J."/>
            <person name="Seidl M.F."/>
        </authorList>
    </citation>
    <scope>NUCLEOTIDE SEQUENCE [LARGE SCALE GENOMIC DNA]</scope>
    <source>
        <strain evidence="7 8">P124</strain>
    </source>
</reference>
<feature type="chain" id="PRO_5047127673" description="FAD-binding PCMH-type domain-containing protein" evidence="5">
    <location>
        <begin position="21"/>
        <end position="507"/>
    </location>
</feature>
<evidence type="ECO:0000256" key="5">
    <source>
        <dbReference type="SAM" id="SignalP"/>
    </source>
</evidence>
<comment type="similarity">
    <text evidence="1">Belongs to the oxygen-dependent FAD-linked oxidoreductase family.</text>
</comment>
<name>A0ABR0DXP0_ZASCE</name>
<sequence>MGFTSTVAAAGLLLTAKVTAGQVRTSDLVGDCNSSSIQLIHPQCTKLQNAFSNLVILQDGSSYSSANQRWSETAELHPTCIVQPSSADILSGFIKTLVEGECPFAIKSGGHNPWAGVNDIDEGVVVDLSNIHEVSLSYDRTSVKLGAGGKWGDVYKALEPQGMMVPGARASGVGVGGMTLGGGLSYFTPRVGLTADNVVDFEVVLASGDVVHATDSENTDLFYSLKGGSSNFGIVTRMDVKAFQNGEIWGGEIVSPINATDDALKHLVDFVTNSNTDVNTAVELVFNLNTTSGDQRIISIVANTAGNADSALLKPFQSLPKVADTSRKTSMSNLSEELQGRLPAGQRYAFATVTFQNDLEALKQVHNISLTVFDEYKDVKDVTWNLVYEALPVYLQSFGKNPLGLNYTSTDRIAIVLTATWIDAGEDEQLTKAANDWVDRIQEWTNVNGKSSPLELLPYAAPFQNPLGSYGDDNVKFLQEVAKKYDPDQVFQKLVPGGFKISTAGGR</sequence>
<dbReference type="InterPro" id="IPR050416">
    <property type="entry name" value="FAD-linked_Oxidoreductase"/>
</dbReference>
<gene>
    <name evidence="7" type="ORF">PRZ48_015124</name>
</gene>
<dbReference type="Proteomes" id="UP001305779">
    <property type="component" value="Unassembled WGS sequence"/>
</dbReference>
<dbReference type="Gene3D" id="3.30.465.10">
    <property type="match status" value="1"/>
</dbReference>
<dbReference type="Gene3D" id="3.40.462.20">
    <property type="match status" value="1"/>
</dbReference>
<keyword evidence="2" id="KW-0285">Flavoprotein</keyword>
<dbReference type="PANTHER" id="PTHR42973:SF22">
    <property type="entry name" value="FAD-BINDING PCMH-TYPE DOMAIN-CONTAINING PROTEIN-RELATED"/>
    <property type="match status" value="1"/>
</dbReference>
<dbReference type="InterPro" id="IPR016169">
    <property type="entry name" value="FAD-bd_PCMH_sub2"/>
</dbReference>
<dbReference type="PANTHER" id="PTHR42973">
    <property type="entry name" value="BINDING OXIDOREDUCTASE, PUTATIVE (AFU_ORTHOLOGUE AFUA_1G17690)-RELATED"/>
    <property type="match status" value="1"/>
</dbReference>
<evidence type="ECO:0000256" key="2">
    <source>
        <dbReference type="ARBA" id="ARBA00022630"/>
    </source>
</evidence>
<keyword evidence="5" id="KW-0732">Signal</keyword>
<feature type="domain" description="FAD-binding PCMH-type" evidence="6">
    <location>
        <begin position="74"/>
        <end position="245"/>
    </location>
</feature>
<dbReference type="SUPFAM" id="SSF56176">
    <property type="entry name" value="FAD-binding/transporter-associated domain-like"/>
    <property type="match status" value="1"/>
</dbReference>
<dbReference type="PROSITE" id="PS51387">
    <property type="entry name" value="FAD_PCMH"/>
    <property type="match status" value="1"/>
</dbReference>
<comment type="caution">
    <text evidence="7">The sequence shown here is derived from an EMBL/GenBank/DDBJ whole genome shotgun (WGS) entry which is preliminary data.</text>
</comment>
<keyword evidence="3" id="KW-0274">FAD</keyword>
<dbReference type="InterPro" id="IPR016167">
    <property type="entry name" value="FAD-bd_PCMH_sub1"/>
</dbReference>
<dbReference type="EMBL" id="JAXOVC010000015">
    <property type="protein sequence ID" value="KAK4493938.1"/>
    <property type="molecule type" value="Genomic_DNA"/>
</dbReference>
<evidence type="ECO:0000256" key="1">
    <source>
        <dbReference type="ARBA" id="ARBA00005466"/>
    </source>
</evidence>
<evidence type="ECO:0000313" key="8">
    <source>
        <dbReference type="Proteomes" id="UP001305779"/>
    </source>
</evidence>
<accession>A0ABR0DXP0</accession>
<evidence type="ECO:0000259" key="6">
    <source>
        <dbReference type="PROSITE" id="PS51387"/>
    </source>
</evidence>
<evidence type="ECO:0000256" key="3">
    <source>
        <dbReference type="ARBA" id="ARBA00022827"/>
    </source>
</evidence>
<evidence type="ECO:0000313" key="7">
    <source>
        <dbReference type="EMBL" id="KAK4493938.1"/>
    </source>
</evidence>
<evidence type="ECO:0000256" key="4">
    <source>
        <dbReference type="ARBA" id="ARBA00023002"/>
    </source>
</evidence>
<keyword evidence="4" id="KW-0560">Oxidoreductase</keyword>
<proteinExistence type="inferred from homology"/>
<keyword evidence="8" id="KW-1185">Reference proteome</keyword>
<feature type="signal peptide" evidence="5">
    <location>
        <begin position="1"/>
        <end position="20"/>
    </location>
</feature>